<accession>A0ABS6E5A4</accession>
<reference evidence="3 4" key="1">
    <citation type="submission" date="2021-06" db="EMBL/GenBank/DDBJ databases">
        <authorList>
            <person name="Sun Q."/>
            <person name="Li D."/>
        </authorList>
    </citation>
    <scope>NUCLEOTIDE SEQUENCE [LARGE SCALE GENOMIC DNA]</scope>
    <source>
        <strain evidence="3 4">MSJ-40</strain>
    </source>
</reference>
<dbReference type="RefSeq" id="WP_216517852.1">
    <property type="nucleotide sequence ID" value="NZ_JAHLPM010000004.1"/>
</dbReference>
<dbReference type="PANTHER" id="PTHR48084">
    <property type="entry name" value="2-OXOGLUTARATE OXIDOREDUCTASE SUBUNIT KORB-RELATED"/>
    <property type="match status" value="1"/>
</dbReference>
<dbReference type="Proteomes" id="UP000749471">
    <property type="component" value="Unassembled WGS sequence"/>
</dbReference>
<dbReference type="InterPro" id="IPR011766">
    <property type="entry name" value="TPP_enzyme_TPP-bd"/>
</dbReference>
<keyword evidence="4" id="KW-1185">Reference proteome</keyword>
<evidence type="ECO:0000259" key="2">
    <source>
        <dbReference type="Pfam" id="PF02775"/>
    </source>
</evidence>
<feature type="domain" description="Thiamine pyrophosphate enzyme TPP-binding" evidence="2">
    <location>
        <begin position="52"/>
        <end position="198"/>
    </location>
</feature>
<protein>
    <submittedName>
        <fullName evidence="3">2-oxoacid:ferredoxin oxidoreductase subunit beta</fullName>
    </submittedName>
</protein>
<evidence type="ECO:0000313" key="3">
    <source>
        <dbReference type="EMBL" id="MBU5437590.1"/>
    </source>
</evidence>
<sequence length="273" mass="29877">MPSQLVNEYFRTENLPHIWCPGCGNGIVTRAIIKAIDNLNLNKDDVCIVSGIGCSSRASGYLDFNTLHTTHGRALAFATGVKLANPKLNVIVITGDGDCSAIGGNHLIHAARRNIDITTVVFNNNIYGMTGGQYSPTTPTGDKGTTAPYGNIDMNFDLCNLAKAAGSTYVSRGTIFNPNMLIKQVEEGIKNKGFSFIEAITTCPTYYGRKNKKGEAVDMMIYLKENAVNVAAYDKLTDEQKEGKFVIGELYKGSKPEYTEEYNKIIESFSKER</sequence>
<name>A0ABS6E5A4_9FIRM</name>
<dbReference type="InterPro" id="IPR051457">
    <property type="entry name" value="2-oxoacid:Fd_oxidoreductase"/>
</dbReference>
<dbReference type="PANTHER" id="PTHR48084:SF1">
    <property type="entry name" value="2-OXOGLUTARATE SYNTHASE SUBUNIT KORB"/>
    <property type="match status" value="1"/>
</dbReference>
<evidence type="ECO:0000313" key="4">
    <source>
        <dbReference type="Proteomes" id="UP000749471"/>
    </source>
</evidence>
<comment type="caution">
    <text evidence="3">The sequence shown here is derived from an EMBL/GenBank/DDBJ whole genome shotgun (WGS) entry which is preliminary data.</text>
</comment>
<keyword evidence="1" id="KW-0560">Oxidoreductase</keyword>
<dbReference type="Pfam" id="PF02775">
    <property type="entry name" value="TPP_enzyme_C"/>
    <property type="match status" value="1"/>
</dbReference>
<proteinExistence type="predicted"/>
<dbReference type="CDD" id="cd03375">
    <property type="entry name" value="TPP_OGFOR"/>
    <property type="match status" value="1"/>
</dbReference>
<gene>
    <name evidence="3" type="ORF">KQI42_06205</name>
</gene>
<evidence type="ECO:0000256" key="1">
    <source>
        <dbReference type="ARBA" id="ARBA00023002"/>
    </source>
</evidence>
<dbReference type="EMBL" id="JAHLPM010000004">
    <property type="protein sequence ID" value="MBU5437590.1"/>
    <property type="molecule type" value="Genomic_DNA"/>
</dbReference>
<organism evidence="3 4">
    <name type="scientific">Tissierella simiarum</name>
    <dbReference type="NCBI Taxonomy" id="2841534"/>
    <lineage>
        <taxon>Bacteria</taxon>
        <taxon>Bacillati</taxon>
        <taxon>Bacillota</taxon>
        <taxon>Tissierellia</taxon>
        <taxon>Tissierellales</taxon>
        <taxon>Tissierellaceae</taxon>
        <taxon>Tissierella</taxon>
    </lineage>
</organism>